<proteinExistence type="predicted"/>
<dbReference type="Gene3D" id="2.60.120.10">
    <property type="entry name" value="Jelly Rolls"/>
    <property type="match status" value="1"/>
</dbReference>
<dbReference type="InterPro" id="IPR014710">
    <property type="entry name" value="RmlC-like_jellyroll"/>
</dbReference>
<dbReference type="EMBL" id="JAMFMB010000010">
    <property type="protein sequence ID" value="MCL6283764.1"/>
    <property type="molecule type" value="Genomic_DNA"/>
</dbReference>
<dbReference type="Proteomes" id="UP001203880">
    <property type="component" value="Unassembled WGS sequence"/>
</dbReference>
<dbReference type="Pfam" id="PF07883">
    <property type="entry name" value="Cupin_2"/>
    <property type="match status" value="1"/>
</dbReference>
<evidence type="ECO:0000313" key="2">
    <source>
        <dbReference type="EMBL" id="MCL6283764.1"/>
    </source>
</evidence>
<keyword evidence="3" id="KW-1185">Reference proteome</keyword>
<organism evidence="2 3">
    <name type="scientific">Ruegeria spongiae</name>
    <dbReference type="NCBI Taxonomy" id="2942209"/>
    <lineage>
        <taxon>Bacteria</taxon>
        <taxon>Pseudomonadati</taxon>
        <taxon>Pseudomonadota</taxon>
        <taxon>Alphaproteobacteria</taxon>
        <taxon>Rhodobacterales</taxon>
        <taxon>Roseobacteraceae</taxon>
        <taxon>Ruegeria</taxon>
    </lineage>
</organism>
<dbReference type="InterPro" id="IPR013096">
    <property type="entry name" value="Cupin_2"/>
</dbReference>
<dbReference type="InterPro" id="IPR011051">
    <property type="entry name" value="RmlC_Cupin_sf"/>
</dbReference>
<protein>
    <submittedName>
        <fullName evidence="2">Cupin</fullName>
    </submittedName>
</protein>
<dbReference type="RefSeq" id="WP_249709560.1">
    <property type="nucleotide sequence ID" value="NZ_JAMFMB010000010.1"/>
</dbReference>
<sequence>MQYHHLYSDDQGESHWQEVGIDLTERVFAPPAQGILVSEPETVRNVVFLRLPAGWDEPAHPSPHPQVLICLKGRVCVTASDGDTREIAPGDIWRMEDLTGKGHHTRVTGTDDFEAAIVQFA</sequence>
<accession>A0ABT0Q1K5</accession>
<reference evidence="2" key="1">
    <citation type="submission" date="2022-05" db="EMBL/GenBank/DDBJ databases">
        <authorList>
            <person name="Park J.-S."/>
        </authorList>
    </citation>
    <scope>NUCLEOTIDE SEQUENCE</scope>
    <source>
        <strain evidence="2">2012CJ41-6</strain>
    </source>
</reference>
<evidence type="ECO:0000259" key="1">
    <source>
        <dbReference type="Pfam" id="PF07883"/>
    </source>
</evidence>
<evidence type="ECO:0000313" key="3">
    <source>
        <dbReference type="Proteomes" id="UP001203880"/>
    </source>
</evidence>
<dbReference type="SUPFAM" id="SSF51182">
    <property type="entry name" value="RmlC-like cupins"/>
    <property type="match status" value="1"/>
</dbReference>
<gene>
    <name evidence="2" type="ORF">M3P21_09515</name>
</gene>
<name>A0ABT0Q1K5_9RHOB</name>
<feature type="domain" description="Cupin type-2" evidence="1">
    <location>
        <begin position="49"/>
        <end position="115"/>
    </location>
</feature>
<comment type="caution">
    <text evidence="2">The sequence shown here is derived from an EMBL/GenBank/DDBJ whole genome shotgun (WGS) entry which is preliminary data.</text>
</comment>